<evidence type="ECO:0000313" key="4">
    <source>
        <dbReference type="EMBL" id="MFC3141897.1"/>
    </source>
</evidence>
<dbReference type="InterPro" id="IPR001789">
    <property type="entry name" value="Sig_transdc_resp-reg_receiver"/>
</dbReference>
<dbReference type="PANTHER" id="PTHR44591:SF3">
    <property type="entry name" value="RESPONSE REGULATORY DOMAIN-CONTAINING PROTEIN"/>
    <property type="match status" value="1"/>
</dbReference>
<evidence type="ECO:0000259" key="3">
    <source>
        <dbReference type="PROSITE" id="PS50110"/>
    </source>
</evidence>
<dbReference type="InterPro" id="IPR011006">
    <property type="entry name" value="CheY-like_superfamily"/>
</dbReference>
<dbReference type="Gene3D" id="3.40.50.2300">
    <property type="match status" value="1"/>
</dbReference>
<sequence>MARILVADDDVDYLTAFSEGMEVLGHDVVCASSSEDVNRILSETKFDAIFLDVVMPGGGAISLVHSVRQHDSEVPVIVITGRPELINSPLFRDGMRQAQAKLQKTATLQELDSLVRRLTE</sequence>
<protein>
    <submittedName>
        <fullName evidence="4">Response regulator</fullName>
    </submittedName>
</protein>
<reference evidence="5" key="1">
    <citation type="journal article" date="2019" name="Int. J. Syst. Evol. Microbiol.">
        <title>The Global Catalogue of Microorganisms (GCM) 10K type strain sequencing project: providing services to taxonomists for standard genome sequencing and annotation.</title>
        <authorList>
            <consortium name="The Broad Institute Genomics Platform"/>
            <consortium name="The Broad Institute Genome Sequencing Center for Infectious Disease"/>
            <person name="Wu L."/>
            <person name="Ma J."/>
        </authorList>
    </citation>
    <scope>NUCLEOTIDE SEQUENCE [LARGE SCALE GENOMIC DNA]</scope>
    <source>
        <strain evidence="5">KCTC 52366</strain>
    </source>
</reference>
<dbReference type="EMBL" id="JBHRTB010000010">
    <property type="protein sequence ID" value="MFC3141897.1"/>
    <property type="molecule type" value="Genomic_DNA"/>
</dbReference>
<dbReference type="Proteomes" id="UP001595632">
    <property type="component" value="Unassembled WGS sequence"/>
</dbReference>
<organism evidence="4 5">
    <name type="scientific">Psychromarinibacter halotolerans</name>
    <dbReference type="NCBI Taxonomy" id="1775175"/>
    <lineage>
        <taxon>Bacteria</taxon>
        <taxon>Pseudomonadati</taxon>
        <taxon>Pseudomonadota</taxon>
        <taxon>Alphaproteobacteria</taxon>
        <taxon>Rhodobacterales</taxon>
        <taxon>Paracoccaceae</taxon>
        <taxon>Psychromarinibacter</taxon>
    </lineage>
</organism>
<evidence type="ECO:0000256" key="1">
    <source>
        <dbReference type="ARBA" id="ARBA00022553"/>
    </source>
</evidence>
<dbReference type="Pfam" id="PF00072">
    <property type="entry name" value="Response_reg"/>
    <property type="match status" value="1"/>
</dbReference>
<proteinExistence type="predicted"/>
<dbReference type="InterPro" id="IPR050595">
    <property type="entry name" value="Bact_response_regulator"/>
</dbReference>
<dbReference type="SUPFAM" id="SSF52172">
    <property type="entry name" value="CheY-like"/>
    <property type="match status" value="1"/>
</dbReference>
<dbReference type="RefSeq" id="WP_275631855.1">
    <property type="nucleotide sequence ID" value="NZ_JARGYD010000002.1"/>
</dbReference>
<evidence type="ECO:0000256" key="2">
    <source>
        <dbReference type="PROSITE-ProRule" id="PRU00169"/>
    </source>
</evidence>
<dbReference type="SMART" id="SM00448">
    <property type="entry name" value="REC"/>
    <property type="match status" value="1"/>
</dbReference>
<name>A0ABV7GS53_9RHOB</name>
<keyword evidence="5" id="KW-1185">Reference proteome</keyword>
<feature type="modified residue" description="4-aspartylphosphate" evidence="2">
    <location>
        <position position="52"/>
    </location>
</feature>
<gene>
    <name evidence="4" type="ORF">ACFOGP_04215</name>
</gene>
<evidence type="ECO:0000313" key="5">
    <source>
        <dbReference type="Proteomes" id="UP001595632"/>
    </source>
</evidence>
<dbReference type="PANTHER" id="PTHR44591">
    <property type="entry name" value="STRESS RESPONSE REGULATOR PROTEIN 1"/>
    <property type="match status" value="1"/>
</dbReference>
<comment type="caution">
    <text evidence="4">The sequence shown here is derived from an EMBL/GenBank/DDBJ whole genome shotgun (WGS) entry which is preliminary data.</text>
</comment>
<feature type="domain" description="Response regulatory" evidence="3">
    <location>
        <begin position="3"/>
        <end position="119"/>
    </location>
</feature>
<keyword evidence="1 2" id="KW-0597">Phosphoprotein</keyword>
<accession>A0ABV7GS53</accession>
<dbReference type="PROSITE" id="PS50110">
    <property type="entry name" value="RESPONSE_REGULATORY"/>
    <property type="match status" value="1"/>
</dbReference>